<evidence type="ECO:0000256" key="1">
    <source>
        <dbReference type="SAM" id="MobiDB-lite"/>
    </source>
</evidence>
<organism evidence="2 3">
    <name type="scientific">Araneus ventricosus</name>
    <name type="common">Orbweaver spider</name>
    <name type="synonym">Epeira ventricosa</name>
    <dbReference type="NCBI Taxonomy" id="182803"/>
    <lineage>
        <taxon>Eukaryota</taxon>
        <taxon>Metazoa</taxon>
        <taxon>Ecdysozoa</taxon>
        <taxon>Arthropoda</taxon>
        <taxon>Chelicerata</taxon>
        <taxon>Arachnida</taxon>
        <taxon>Araneae</taxon>
        <taxon>Araneomorphae</taxon>
        <taxon>Entelegynae</taxon>
        <taxon>Araneoidea</taxon>
        <taxon>Araneidae</taxon>
        <taxon>Araneus</taxon>
    </lineage>
</organism>
<name>A0A4Y2M8W4_ARAVE</name>
<feature type="compositionally biased region" description="Basic and acidic residues" evidence="1">
    <location>
        <begin position="19"/>
        <end position="29"/>
    </location>
</feature>
<sequence>MNVLSQKEVSLRSYKFKNGRADLKDDPEKKRGRPRTSHTDDTCSKVERLIKDDPEKKRGRPRTLHTDDTCSKVGRLIKDDTEKKRGRTRTSHTQWRTGQVASLPSGKWAPLNIS</sequence>
<reference evidence="2 3" key="1">
    <citation type="journal article" date="2019" name="Sci. Rep.">
        <title>Orb-weaving spider Araneus ventricosus genome elucidates the spidroin gene catalogue.</title>
        <authorList>
            <person name="Kono N."/>
            <person name="Nakamura H."/>
            <person name="Ohtoshi R."/>
            <person name="Moran D.A.P."/>
            <person name="Shinohara A."/>
            <person name="Yoshida Y."/>
            <person name="Fujiwara M."/>
            <person name="Mori M."/>
            <person name="Tomita M."/>
            <person name="Arakawa K."/>
        </authorList>
    </citation>
    <scope>NUCLEOTIDE SEQUENCE [LARGE SCALE GENOMIC DNA]</scope>
</reference>
<gene>
    <name evidence="2" type="ORF">AVEN_250933_1</name>
</gene>
<dbReference type="Proteomes" id="UP000499080">
    <property type="component" value="Unassembled WGS sequence"/>
</dbReference>
<comment type="caution">
    <text evidence="2">The sequence shown here is derived from an EMBL/GenBank/DDBJ whole genome shotgun (WGS) entry which is preliminary data.</text>
</comment>
<evidence type="ECO:0000313" key="3">
    <source>
        <dbReference type="Proteomes" id="UP000499080"/>
    </source>
</evidence>
<evidence type="ECO:0000313" key="2">
    <source>
        <dbReference type="EMBL" id="GBN22820.1"/>
    </source>
</evidence>
<feature type="compositionally biased region" description="Basic and acidic residues" evidence="1">
    <location>
        <begin position="64"/>
        <end position="83"/>
    </location>
</feature>
<feature type="compositionally biased region" description="Polar residues" evidence="1">
    <location>
        <begin position="91"/>
        <end position="102"/>
    </location>
</feature>
<dbReference type="AlphaFoldDB" id="A0A4Y2M8W4"/>
<feature type="region of interest" description="Disordered" evidence="1">
    <location>
        <begin position="1"/>
        <end position="114"/>
    </location>
</feature>
<feature type="compositionally biased region" description="Basic and acidic residues" evidence="1">
    <location>
        <begin position="37"/>
        <end position="56"/>
    </location>
</feature>
<protein>
    <submittedName>
        <fullName evidence="2">Uncharacterized protein</fullName>
    </submittedName>
</protein>
<dbReference type="EMBL" id="BGPR01006909">
    <property type="protein sequence ID" value="GBN22820.1"/>
    <property type="molecule type" value="Genomic_DNA"/>
</dbReference>
<proteinExistence type="predicted"/>
<keyword evidence="3" id="KW-1185">Reference proteome</keyword>
<accession>A0A4Y2M8W4</accession>